<protein>
    <recommendedName>
        <fullName evidence="1">triacylglycerol lipase</fullName>
        <ecNumber evidence="1">3.1.1.3</ecNumber>
    </recommendedName>
</protein>
<feature type="signal peptide" evidence="3">
    <location>
        <begin position="1"/>
        <end position="29"/>
    </location>
</feature>
<feature type="chain" id="PRO_5028909132" description="triacylglycerol lipase" evidence="3">
    <location>
        <begin position="30"/>
        <end position="376"/>
    </location>
</feature>
<proteinExistence type="predicted"/>
<evidence type="ECO:0000259" key="4">
    <source>
        <dbReference type="Pfam" id="PF01764"/>
    </source>
</evidence>
<dbReference type="GeneID" id="59235408"/>
<evidence type="ECO:0000313" key="5">
    <source>
        <dbReference type="EMBL" id="QLG71712.1"/>
    </source>
</evidence>
<dbReference type="InterPro" id="IPR029058">
    <property type="entry name" value="AB_hydrolase_fold"/>
</dbReference>
<accession>A0A7H9B1R7</accession>
<reference evidence="5 6" key="1">
    <citation type="submission" date="2020-07" db="EMBL/GenBank/DDBJ databases">
        <title>The yeast mating-type switching endonuclease HO is a domesticated member of an unorthodox homing genetic element family.</title>
        <authorList>
            <person name="Coughlan A.Y."/>
            <person name="Lombardi L."/>
            <person name="Braun-Galleani S."/>
            <person name="Martos A.R."/>
            <person name="Galeote V."/>
            <person name="Bigey F."/>
            <person name="Dequin S."/>
            <person name="Byrne K.P."/>
            <person name="Wolfe K.H."/>
        </authorList>
    </citation>
    <scope>NUCLEOTIDE SEQUENCE [LARGE SCALE GENOMIC DNA]</scope>
    <source>
        <strain evidence="5 6">NRRL Y-6702</strain>
    </source>
</reference>
<feature type="domain" description="Fungal lipase-type" evidence="4">
    <location>
        <begin position="140"/>
        <end position="304"/>
    </location>
</feature>
<keyword evidence="3" id="KW-0732">Signal</keyword>
<evidence type="ECO:0000256" key="3">
    <source>
        <dbReference type="SAM" id="SignalP"/>
    </source>
</evidence>
<dbReference type="PANTHER" id="PTHR46640:SF3">
    <property type="entry name" value="LIPASE LIH1-RELATED"/>
    <property type="match status" value="1"/>
</dbReference>
<dbReference type="KEGG" id="zmk:HG535_0C00610"/>
<dbReference type="Proteomes" id="UP000509704">
    <property type="component" value="Chromosome 3"/>
</dbReference>
<name>A0A7H9B1R7_ZYGMR</name>
<dbReference type="InterPro" id="IPR002921">
    <property type="entry name" value="Fungal_lipase-type"/>
</dbReference>
<keyword evidence="2" id="KW-0378">Hydrolase</keyword>
<dbReference type="PANTHER" id="PTHR46640">
    <property type="entry name" value="TRIACYLGLYCEROL LIPASE, PUTATIVE (AFU_ORTHOLOGUE AFUA_6G06510)-RELATED"/>
    <property type="match status" value="1"/>
</dbReference>
<evidence type="ECO:0000256" key="1">
    <source>
        <dbReference type="ARBA" id="ARBA00013279"/>
    </source>
</evidence>
<dbReference type="Pfam" id="PF01764">
    <property type="entry name" value="Lipase_3"/>
    <property type="match status" value="1"/>
</dbReference>
<dbReference type="AlphaFoldDB" id="A0A7H9B1R7"/>
<dbReference type="GO" id="GO:0006629">
    <property type="term" value="P:lipid metabolic process"/>
    <property type="evidence" value="ECO:0007669"/>
    <property type="project" value="InterPro"/>
</dbReference>
<keyword evidence="6" id="KW-1185">Reference proteome</keyword>
<dbReference type="RefSeq" id="XP_037143440.1">
    <property type="nucleotide sequence ID" value="XM_037287545.1"/>
</dbReference>
<evidence type="ECO:0000313" key="6">
    <source>
        <dbReference type="Proteomes" id="UP000509704"/>
    </source>
</evidence>
<evidence type="ECO:0000256" key="2">
    <source>
        <dbReference type="ARBA" id="ARBA00022801"/>
    </source>
</evidence>
<dbReference type="CDD" id="cd00519">
    <property type="entry name" value="Lipase_3"/>
    <property type="match status" value="1"/>
</dbReference>
<dbReference type="Gene3D" id="3.40.50.1820">
    <property type="entry name" value="alpha/beta hydrolase"/>
    <property type="match status" value="1"/>
</dbReference>
<dbReference type="SUPFAM" id="SSF53474">
    <property type="entry name" value="alpha/beta-Hydrolases"/>
    <property type="match status" value="1"/>
</dbReference>
<dbReference type="EC" id="3.1.1.3" evidence="1"/>
<sequence length="376" mass="42966">MTGKLRCVKCHCFKALNVILLFSAVFVLSKDSNSTGASIFHAVDKNTYPYNSVKFTNKVYERLVYFSKISAVVSCISDNRLIPGKTLKNGGCPQYLAFCSDDKVNPTIDRTSVEAVLIAGKDELGTGAVIVDHGRGVVILSFRGSTTSQDWASDFEIYPVDYFPTSEEYYRKKIEDGVIKPCKSCKIHRGFNKFSKTLGDPFLEKVENIFLQHPDYRFVITGHSLGAALAIISGIEFKLRGFNPVVLTYANPKMFNKEMKEWVDELFSVKQMDRHILETGELSFEKGYFRVVHDRDYIPMLPPFYHSAGLEIFIRKDELPHRISDLEYKGSRDYYNPEDFADEDWQTQASGFSNRDWLHKKEHRCYFIDIAGCLGF</sequence>
<dbReference type="GO" id="GO:0004806">
    <property type="term" value="F:triacylglycerol lipase activity"/>
    <property type="evidence" value="ECO:0007669"/>
    <property type="project" value="UniProtKB-EC"/>
</dbReference>
<dbReference type="OrthoDB" id="406844at2759"/>
<gene>
    <name evidence="5" type="ORF">HG535_0C00610</name>
</gene>
<dbReference type="InterPro" id="IPR051299">
    <property type="entry name" value="AB_hydrolase_lip/est"/>
</dbReference>
<dbReference type="EMBL" id="CP058606">
    <property type="protein sequence ID" value="QLG71712.1"/>
    <property type="molecule type" value="Genomic_DNA"/>
</dbReference>
<organism evidence="5 6">
    <name type="scientific">Zygotorulaspora mrakii</name>
    <name type="common">Zygosaccharomyces mrakii</name>
    <dbReference type="NCBI Taxonomy" id="42260"/>
    <lineage>
        <taxon>Eukaryota</taxon>
        <taxon>Fungi</taxon>
        <taxon>Dikarya</taxon>
        <taxon>Ascomycota</taxon>
        <taxon>Saccharomycotina</taxon>
        <taxon>Saccharomycetes</taxon>
        <taxon>Saccharomycetales</taxon>
        <taxon>Saccharomycetaceae</taxon>
        <taxon>Zygotorulaspora</taxon>
    </lineage>
</organism>